<keyword evidence="4" id="KW-0963">Cytoplasm</keyword>
<keyword evidence="6" id="KW-0175">Coiled coil</keyword>
<gene>
    <name evidence="7" type="ORF">DIABBA_LOCUS6669</name>
</gene>
<evidence type="ECO:0000256" key="6">
    <source>
        <dbReference type="SAM" id="Coils"/>
    </source>
</evidence>
<organism evidence="7 8">
    <name type="scientific">Diabrotica balteata</name>
    <name type="common">Banded cucumber beetle</name>
    <dbReference type="NCBI Taxonomy" id="107213"/>
    <lineage>
        <taxon>Eukaryota</taxon>
        <taxon>Metazoa</taxon>
        <taxon>Ecdysozoa</taxon>
        <taxon>Arthropoda</taxon>
        <taxon>Hexapoda</taxon>
        <taxon>Insecta</taxon>
        <taxon>Pterygota</taxon>
        <taxon>Neoptera</taxon>
        <taxon>Endopterygota</taxon>
        <taxon>Coleoptera</taxon>
        <taxon>Polyphaga</taxon>
        <taxon>Cucujiformia</taxon>
        <taxon>Chrysomeloidea</taxon>
        <taxon>Chrysomelidae</taxon>
        <taxon>Galerucinae</taxon>
        <taxon>Diabroticina</taxon>
        <taxon>Diabroticites</taxon>
        <taxon>Diabrotica</taxon>
    </lineage>
</organism>
<dbReference type="PANTHER" id="PTHR46180">
    <property type="entry name" value="VINCULIN"/>
    <property type="match status" value="1"/>
</dbReference>
<sequence>MSISNVVLEPRIRTRDSIFYLVADGLPGVQKSEIFQLCDEVDILSHQLADLCGQGLGNSPQAQEVARKLSQKLHELKEKINQAVVNRVVEDFIDIVTPLKQFTEAALAPEGTPNRDQSFSDKAANLQHFSNRSVKTAKMVAAGRWFWIFLNSLKNNISIAEYII</sequence>
<dbReference type="InterPro" id="IPR017997">
    <property type="entry name" value="Vinculin"/>
</dbReference>
<feature type="coiled-coil region" evidence="6">
    <location>
        <begin position="59"/>
        <end position="86"/>
    </location>
</feature>
<dbReference type="Proteomes" id="UP001153709">
    <property type="component" value="Chromosome 4"/>
</dbReference>
<dbReference type="Gene3D" id="1.20.120.810">
    <property type="entry name" value="Vinculin, Vh2 four-helix bundle"/>
    <property type="match status" value="1"/>
</dbReference>
<dbReference type="SUPFAM" id="SSF47220">
    <property type="entry name" value="alpha-catenin/vinculin-like"/>
    <property type="match status" value="1"/>
</dbReference>
<evidence type="ECO:0000313" key="7">
    <source>
        <dbReference type="EMBL" id="CAG9833258.1"/>
    </source>
</evidence>
<evidence type="ECO:0000313" key="8">
    <source>
        <dbReference type="Proteomes" id="UP001153709"/>
    </source>
</evidence>
<reference evidence="7" key="1">
    <citation type="submission" date="2022-01" db="EMBL/GenBank/DDBJ databases">
        <authorList>
            <person name="King R."/>
        </authorList>
    </citation>
    <scope>NUCLEOTIDE SEQUENCE</scope>
</reference>
<evidence type="ECO:0000256" key="1">
    <source>
        <dbReference type="ARBA" id="ARBA00004496"/>
    </source>
</evidence>
<dbReference type="GO" id="GO:0071944">
    <property type="term" value="C:cell periphery"/>
    <property type="evidence" value="ECO:0007669"/>
    <property type="project" value="UniProtKB-ARBA"/>
</dbReference>
<dbReference type="EMBL" id="OU898279">
    <property type="protein sequence ID" value="CAG9833258.1"/>
    <property type="molecule type" value="Genomic_DNA"/>
</dbReference>
<dbReference type="Pfam" id="PF01044">
    <property type="entry name" value="Vinculin"/>
    <property type="match status" value="1"/>
</dbReference>
<dbReference type="GO" id="GO:0005737">
    <property type="term" value="C:cytoplasm"/>
    <property type="evidence" value="ECO:0007669"/>
    <property type="project" value="UniProtKB-SubCell"/>
</dbReference>
<comment type="subcellular location">
    <subcellularLocation>
        <location evidence="1">Cytoplasm</location>
    </subcellularLocation>
</comment>
<evidence type="ECO:0000256" key="3">
    <source>
        <dbReference type="ARBA" id="ARBA00014125"/>
    </source>
</evidence>
<dbReference type="InterPro" id="IPR036723">
    <property type="entry name" value="Alpha-catenin/vinculin-like_sf"/>
</dbReference>
<keyword evidence="8" id="KW-1185">Reference proteome</keyword>
<protein>
    <recommendedName>
        <fullName evidence="3">Vinculin</fullName>
    </recommendedName>
</protein>
<accession>A0A9N9SWA6</accession>
<name>A0A9N9SWA6_DIABA</name>
<evidence type="ECO:0000256" key="5">
    <source>
        <dbReference type="ARBA" id="ARBA00023203"/>
    </source>
</evidence>
<comment type="similarity">
    <text evidence="2">Belongs to the vinculin/alpha-catenin family.</text>
</comment>
<dbReference type="GO" id="GO:0007155">
    <property type="term" value="P:cell adhesion"/>
    <property type="evidence" value="ECO:0007669"/>
    <property type="project" value="InterPro"/>
</dbReference>
<evidence type="ECO:0000256" key="4">
    <source>
        <dbReference type="ARBA" id="ARBA00022490"/>
    </source>
</evidence>
<dbReference type="OrthoDB" id="29742at2759"/>
<proteinExistence type="inferred from homology"/>
<evidence type="ECO:0000256" key="2">
    <source>
        <dbReference type="ARBA" id="ARBA00008376"/>
    </source>
</evidence>
<dbReference type="InterPro" id="IPR006077">
    <property type="entry name" value="Vinculin/catenin"/>
</dbReference>
<dbReference type="GO" id="GO:0051015">
    <property type="term" value="F:actin filament binding"/>
    <property type="evidence" value="ECO:0007669"/>
    <property type="project" value="InterPro"/>
</dbReference>
<dbReference type="AlphaFoldDB" id="A0A9N9SWA6"/>
<keyword evidence="5" id="KW-0009">Actin-binding</keyword>